<dbReference type="Proteomes" id="UP000293073">
    <property type="component" value="Plasmid megaplasmid"/>
</dbReference>
<keyword evidence="2" id="KW-0614">Plasmid</keyword>
<evidence type="ECO:0000313" key="2">
    <source>
        <dbReference type="EMBL" id="QAY21815.1"/>
    </source>
</evidence>
<dbReference type="EMBL" id="CP034941">
    <property type="protein sequence ID" value="QAY21815.1"/>
    <property type="molecule type" value="Genomic_DNA"/>
</dbReference>
<dbReference type="PROSITE" id="PS51318">
    <property type="entry name" value="TAT"/>
    <property type="match status" value="1"/>
</dbReference>
<evidence type="ECO:0008006" key="4">
    <source>
        <dbReference type="Google" id="ProtNLM"/>
    </source>
</evidence>
<dbReference type="NCBIfam" id="TIGR04088">
    <property type="entry name" value="cognate_SipW"/>
    <property type="match status" value="1"/>
</dbReference>
<evidence type="ECO:0000256" key="1">
    <source>
        <dbReference type="SAM" id="Phobius"/>
    </source>
</evidence>
<dbReference type="KEGG" id="hezz:EO776_17975"/>
<dbReference type="AlphaFoldDB" id="A0A481RKM8"/>
<geneLocation type="plasmid" evidence="3">
    <name>megaPlasmid</name>
</geneLocation>
<proteinExistence type="predicted"/>
<dbReference type="InterPro" id="IPR006311">
    <property type="entry name" value="TAT_signal"/>
</dbReference>
<dbReference type="RefSeq" id="WP_129452631.1">
    <property type="nucleotide sequence ID" value="NZ_CP034941.1"/>
</dbReference>
<feature type="transmembrane region" description="Helical" evidence="1">
    <location>
        <begin position="17"/>
        <end position="39"/>
    </location>
</feature>
<name>A0A481RKM8_HALEZ</name>
<accession>A0A481RKM8</accession>
<evidence type="ECO:0000313" key="3">
    <source>
        <dbReference type="Proteomes" id="UP000293073"/>
    </source>
</evidence>
<reference evidence="3" key="1">
    <citation type="submission" date="2019-01" db="EMBL/GenBank/DDBJ databases">
        <title>Complete genome of Halorubrum ezzemoulense strain FB21.</title>
        <authorList>
            <person name="Feng Y."/>
            <person name="Louyakis A.S."/>
            <person name="Papke R.T."/>
            <person name="Gogarten J.P."/>
        </authorList>
    </citation>
    <scope>NUCLEOTIDE SEQUENCE [LARGE SCALE GENOMIC DNA]</scope>
    <source>
        <strain evidence="3">Fb21</strain>
        <plasmid evidence="3">megaPlasmid</plasmid>
    </source>
</reference>
<keyword evidence="1" id="KW-1133">Transmembrane helix</keyword>
<sequence length="447" mass="46917">MTDDNNPKLYDLSRRRVLAGLGAIGIASAGAGVGTSAYFSDEESFEDNTLTAGTLDLSVQANVYEYQGAANEGGQAFGGVQNGQAPTVSQQLDDVKPGDYSCGSFCFSIVDNPGYIWAGGELTENDENGQPEPEQAIDSTTGAGNGELADAIEVTLFYADPSFDPSEKDRPSESQFDNVLFEGTLRETLAYLGTGVPLDADPDSAGRQAFTGTPEESFDEDVCLAFAWEVPTSVGNEIQSDSVAFDLTFLAQQERHNDGSQVPFADTVLQTDPDPTGNYFLTASVNSGPVTVVRVDVDDSVYAGFPANPNSYQLEVNINVDNDAGGLGDSPNDDFRLGYAGPQADPSDVNGPNAGGYLRRRLSNGTFGDVSGSQISGFTAIESPDQRTYTFIIDWSAMAADADVPELPGVPSAIVINEVFATDGGGLSSSGIPSNQLIVNPSGTLTI</sequence>
<gene>
    <name evidence="2" type="ORF">EO776_17975</name>
</gene>
<keyword evidence="1" id="KW-0472">Membrane</keyword>
<dbReference type="InterPro" id="IPR023833">
    <property type="entry name" value="Signal_pept_SipW-depend-type"/>
</dbReference>
<keyword evidence="1" id="KW-0812">Transmembrane</keyword>
<protein>
    <recommendedName>
        <fullName evidence="4">SipW-cognate class signal peptide</fullName>
    </recommendedName>
</protein>
<dbReference type="GeneID" id="301361737"/>
<organism evidence="2 3">
    <name type="scientific">Halorubrum ezzemoulense</name>
    <name type="common">Halorubrum chaoviator</name>
    <dbReference type="NCBI Taxonomy" id="337243"/>
    <lineage>
        <taxon>Archaea</taxon>
        <taxon>Methanobacteriati</taxon>
        <taxon>Methanobacteriota</taxon>
        <taxon>Stenosarchaea group</taxon>
        <taxon>Halobacteria</taxon>
        <taxon>Halobacteriales</taxon>
        <taxon>Haloferacaceae</taxon>
        <taxon>Halorubrum</taxon>
    </lineage>
</organism>